<reference evidence="3" key="2">
    <citation type="submission" date="2014-03" db="EMBL/GenBank/DDBJ databases">
        <title>The whipworm genome and dual-species transcriptomics of an intimate host-pathogen interaction.</title>
        <authorList>
            <person name="Foth B.J."/>
            <person name="Tsai I.J."/>
            <person name="Reid A.J."/>
            <person name="Bancroft A.J."/>
            <person name="Nichol S."/>
            <person name="Tracey A."/>
            <person name="Holroyd N."/>
            <person name="Cotton J.A."/>
            <person name="Stanley E.J."/>
            <person name="Zarowiecki M."/>
            <person name="Liu J.Z."/>
            <person name="Huckvale T."/>
            <person name="Cooper P.J."/>
            <person name="Grencis R.K."/>
            <person name="Berriman M."/>
        </authorList>
    </citation>
    <scope>NUCLEOTIDE SEQUENCE [LARGE SCALE GENOMIC DNA]</scope>
</reference>
<dbReference type="Proteomes" id="UP000030665">
    <property type="component" value="Unassembled WGS sequence"/>
</dbReference>
<evidence type="ECO:0000313" key="4">
    <source>
        <dbReference type="Proteomes" id="UP000030665"/>
    </source>
</evidence>
<proteinExistence type="predicted"/>
<evidence type="ECO:0000313" key="3">
    <source>
        <dbReference type="EMBL" id="CDW59705.1"/>
    </source>
</evidence>
<dbReference type="OrthoDB" id="10298564at2759"/>
<dbReference type="EMBL" id="HG806698">
    <property type="protein sequence ID" value="CDW59705.1"/>
    <property type="molecule type" value="Genomic_DNA"/>
</dbReference>
<dbReference type="GO" id="GO:0005634">
    <property type="term" value="C:nucleus"/>
    <property type="evidence" value="ECO:0007669"/>
    <property type="project" value="UniProtKB-UniRule"/>
</dbReference>
<evidence type="ECO:0000256" key="1">
    <source>
        <dbReference type="PROSITE-ProRule" id="PRU00267"/>
    </source>
</evidence>
<gene>
    <name evidence="3" type="ORF">TTRE_0000804301</name>
</gene>
<dbReference type="STRING" id="36087.A0A077ZM54"/>
<dbReference type="Gene3D" id="1.10.30.10">
    <property type="entry name" value="High mobility group box domain"/>
    <property type="match status" value="1"/>
</dbReference>
<dbReference type="InterPro" id="IPR036910">
    <property type="entry name" value="HMG_box_dom_sf"/>
</dbReference>
<organism evidence="3 4">
    <name type="scientific">Trichuris trichiura</name>
    <name type="common">Whipworm</name>
    <name type="synonym">Trichocephalus trichiurus</name>
    <dbReference type="NCBI Taxonomy" id="36087"/>
    <lineage>
        <taxon>Eukaryota</taxon>
        <taxon>Metazoa</taxon>
        <taxon>Ecdysozoa</taxon>
        <taxon>Nematoda</taxon>
        <taxon>Enoplea</taxon>
        <taxon>Dorylaimia</taxon>
        <taxon>Trichinellida</taxon>
        <taxon>Trichuridae</taxon>
        <taxon>Trichuris</taxon>
    </lineage>
</organism>
<reference evidence="3" key="1">
    <citation type="submission" date="2014-01" db="EMBL/GenBank/DDBJ databases">
        <authorList>
            <person name="Aslett M."/>
        </authorList>
    </citation>
    <scope>NUCLEOTIDE SEQUENCE</scope>
</reference>
<dbReference type="SUPFAM" id="SSF47095">
    <property type="entry name" value="HMG-box"/>
    <property type="match status" value="1"/>
</dbReference>
<dbReference type="GO" id="GO:0003677">
    <property type="term" value="F:DNA binding"/>
    <property type="evidence" value="ECO:0007669"/>
    <property type="project" value="UniProtKB-UniRule"/>
</dbReference>
<evidence type="ECO:0000259" key="2">
    <source>
        <dbReference type="PROSITE" id="PS50118"/>
    </source>
</evidence>
<keyword evidence="1" id="KW-0539">Nucleus</keyword>
<feature type="DNA-binding region" description="HMG box" evidence="1">
    <location>
        <begin position="2"/>
        <end position="62"/>
    </location>
</feature>
<accession>A0A077ZM54</accession>
<dbReference type="PROSITE" id="PS50118">
    <property type="entry name" value="HMG_BOX_2"/>
    <property type="match status" value="1"/>
</dbReference>
<sequence length="330" mass="38490">MPKKNLTPYVFYMNENVAELKNPNLNNRSLLNAVNQIDQKWKAMNGEEKAVWKEKLERLEDKNTYRVYPRLLHMIGNLKNVSGGLEQTSKYRMVKLDIPKTYADIPLIRERNKQLLLDMWNFQSEKVPMKVMNQIYYIAGVWEKSPHMSSAVVEVCVTGFTLQEGVVCCFYDYYDTGDPRSWDKLGTDMEEATLTCINEINFLVPFINYVAFEKLIKRAQANKIPTNTGFSVKVIYAEDFFAALKLWVENHRETLSDYFDSTAFTETAVPKIRCDYHRMLSVQGGELQCCPVDFVSYFIGRYFNYLRQALPDVGFACRPLAYFKESTEQW</sequence>
<keyword evidence="4" id="KW-1185">Reference proteome</keyword>
<dbReference type="SMART" id="SM00398">
    <property type="entry name" value="HMG"/>
    <property type="match status" value="1"/>
</dbReference>
<dbReference type="CDD" id="cd00084">
    <property type="entry name" value="HMG-box_SF"/>
    <property type="match status" value="1"/>
</dbReference>
<dbReference type="Pfam" id="PF00505">
    <property type="entry name" value="HMG_box"/>
    <property type="match status" value="1"/>
</dbReference>
<name>A0A077ZM54_TRITR</name>
<dbReference type="AlphaFoldDB" id="A0A077ZM54"/>
<dbReference type="InterPro" id="IPR009071">
    <property type="entry name" value="HMG_box_dom"/>
</dbReference>
<keyword evidence="1" id="KW-0238">DNA-binding</keyword>
<protein>
    <submittedName>
        <fullName evidence="3">HMG box domain containing protein</fullName>
    </submittedName>
</protein>
<feature type="domain" description="HMG box" evidence="2">
    <location>
        <begin position="2"/>
        <end position="62"/>
    </location>
</feature>